<protein>
    <recommendedName>
        <fullName evidence="8">Kinesin motor domain-containing protein</fullName>
    </recommendedName>
</protein>
<dbReference type="Pfam" id="PF00225">
    <property type="entry name" value="Kinesin"/>
    <property type="match status" value="1"/>
</dbReference>
<feature type="compositionally biased region" description="Polar residues" evidence="7">
    <location>
        <begin position="692"/>
        <end position="704"/>
    </location>
</feature>
<evidence type="ECO:0000313" key="9">
    <source>
        <dbReference type="EMBL" id="KAF8393361.1"/>
    </source>
</evidence>
<keyword evidence="10" id="KW-1185">Reference proteome</keyword>
<dbReference type="GO" id="GO:0003777">
    <property type="term" value="F:microtubule motor activity"/>
    <property type="evidence" value="ECO:0007669"/>
    <property type="project" value="InterPro"/>
</dbReference>
<evidence type="ECO:0000256" key="2">
    <source>
        <dbReference type="ARBA" id="ARBA00022741"/>
    </source>
</evidence>
<evidence type="ECO:0000256" key="3">
    <source>
        <dbReference type="ARBA" id="ARBA00022840"/>
    </source>
</evidence>
<dbReference type="OrthoDB" id="3176171at2759"/>
<dbReference type="InterPro" id="IPR019821">
    <property type="entry name" value="Kinesin_motor_CS"/>
</dbReference>
<comment type="similarity">
    <text evidence="5">Belongs to the TRAFAC class myosin-kinesin ATPase superfamily. Kinesin family. KIN-13 subfamily.</text>
</comment>
<feature type="domain" description="Kinesin motor" evidence="8">
    <location>
        <begin position="167"/>
        <end position="615"/>
    </location>
</feature>
<dbReference type="PRINTS" id="PR00380">
    <property type="entry name" value="KINESINHEAVY"/>
</dbReference>
<keyword evidence="3" id="KW-0067">ATP-binding</keyword>
<name>A0A835D7Z8_TETSI</name>
<dbReference type="Proteomes" id="UP000655225">
    <property type="component" value="Unassembled WGS sequence"/>
</dbReference>
<dbReference type="SUPFAM" id="SSF52540">
    <property type="entry name" value="P-loop containing nucleoside triphosphate hydrolases"/>
    <property type="match status" value="1"/>
</dbReference>
<dbReference type="InterPro" id="IPR027417">
    <property type="entry name" value="P-loop_NTPase"/>
</dbReference>
<dbReference type="GO" id="GO:1903338">
    <property type="term" value="P:regulation of cell wall organization or biogenesis"/>
    <property type="evidence" value="ECO:0007669"/>
    <property type="project" value="UniProtKB-ARBA"/>
</dbReference>
<dbReference type="GO" id="GO:0008017">
    <property type="term" value="F:microtubule binding"/>
    <property type="evidence" value="ECO:0007669"/>
    <property type="project" value="InterPro"/>
</dbReference>
<evidence type="ECO:0000313" key="10">
    <source>
        <dbReference type="Proteomes" id="UP000655225"/>
    </source>
</evidence>
<comment type="caution">
    <text evidence="6">Lacks conserved residue(s) required for the propagation of feature annotation.</text>
</comment>
<organism evidence="9 10">
    <name type="scientific">Tetracentron sinense</name>
    <name type="common">Spur-leaf</name>
    <dbReference type="NCBI Taxonomy" id="13715"/>
    <lineage>
        <taxon>Eukaryota</taxon>
        <taxon>Viridiplantae</taxon>
        <taxon>Streptophyta</taxon>
        <taxon>Embryophyta</taxon>
        <taxon>Tracheophyta</taxon>
        <taxon>Spermatophyta</taxon>
        <taxon>Magnoliopsida</taxon>
        <taxon>Trochodendrales</taxon>
        <taxon>Trochodendraceae</taxon>
        <taxon>Tetracentron</taxon>
    </lineage>
</organism>
<dbReference type="PANTHER" id="PTHR47971:SF15">
    <property type="entry name" value="KINESIN-LIKE PROTEIN KIN-13B"/>
    <property type="match status" value="1"/>
</dbReference>
<dbReference type="PANTHER" id="PTHR47971">
    <property type="entry name" value="KINESIN-RELATED PROTEIN 6"/>
    <property type="match status" value="1"/>
</dbReference>
<dbReference type="FunFam" id="3.40.850.10:FF:000012">
    <property type="entry name" value="Kinesin-like protein"/>
    <property type="match status" value="1"/>
</dbReference>
<keyword evidence="2" id="KW-0547">Nucleotide-binding</keyword>
<dbReference type="GO" id="GO:0007019">
    <property type="term" value="P:microtubule depolymerization"/>
    <property type="evidence" value="ECO:0007669"/>
    <property type="project" value="TreeGrafter"/>
</dbReference>
<dbReference type="CDD" id="cd01367">
    <property type="entry name" value="KISc_KIF2_like"/>
    <property type="match status" value="1"/>
</dbReference>
<dbReference type="AlphaFoldDB" id="A0A835D7Z8"/>
<dbReference type="InterPro" id="IPR001752">
    <property type="entry name" value="Kinesin_motor_dom"/>
</dbReference>
<keyword evidence="1" id="KW-0493">Microtubule</keyword>
<dbReference type="OMA" id="FQNFVQP"/>
<dbReference type="SMART" id="SM00129">
    <property type="entry name" value="KISc"/>
    <property type="match status" value="1"/>
</dbReference>
<evidence type="ECO:0000256" key="1">
    <source>
        <dbReference type="ARBA" id="ARBA00022701"/>
    </source>
</evidence>
<keyword evidence="4" id="KW-0505">Motor protein</keyword>
<evidence type="ECO:0000256" key="7">
    <source>
        <dbReference type="SAM" id="MobiDB-lite"/>
    </source>
</evidence>
<dbReference type="PROSITE" id="PS50067">
    <property type="entry name" value="KINESIN_MOTOR_2"/>
    <property type="match status" value="1"/>
</dbReference>
<accession>A0A835D7Z8</accession>
<feature type="region of interest" description="Disordered" evidence="7">
    <location>
        <begin position="685"/>
        <end position="728"/>
    </location>
</feature>
<dbReference type="EMBL" id="JABCRI010000015">
    <property type="protein sequence ID" value="KAF8393361.1"/>
    <property type="molecule type" value="Genomic_DNA"/>
</dbReference>
<proteinExistence type="inferred from homology"/>
<dbReference type="GO" id="GO:0007018">
    <property type="term" value="P:microtubule-based movement"/>
    <property type="evidence" value="ECO:0007669"/>
    <property type="project" value="InterPro"/>
</dbReference>
<evidence type="ECO:0000256" key="6">
    <source>
        <dbReference type="PROSITE-ProRule" id="PRU00283"/>
    </source>
</evidence>
<evidence type="ECO:0000259" key="8">
    <source>
        <dbReference type="PROSITE" id="PS50067"/>
    </source>
</evidence>
<dbReference type="GO" id="GO:0005874">
    <property type="term" value="C:microtubule"/>
    <property type="evidence" value="ECO:0007669"/>
    <property type="project" value="UniProtKB-KW"/>
</dbReference>
<gene>
    <name evidence="9" type="ORF">HHK36_021604</name>
</gene>
<sequence>MQRSGSSTVHHQRQYSDNFLDTSSNGRWLQSAGLQHLQSSYITSPGLQVQDYGCYGVGGGGGFQGSRMYRNVHGSVNGGNGEEHVSPSELSPGILDLHFFDTELLPEMQVPGLYDSSSLYPSVRGRSLDDSEPYLSGKQTSRARGWPDNNLLKSFSADKEKSSSVAKIKVVVRKRPLNKKEIAKKEEDVITIEPHSKSLTVHETKLKVKLVFGSSDEMGDTRGYDGDLYRGWRCYRRRRGGSAHRRGWRQACLKLAGGWLHANKKTQGVGTGIADTLRIWGVGNPITDTHWVLPKGSGPGYHAVGSMDKEMELIQTIFVLQILHLQVDLTEYIEKHEFVFDTVLNEEVSNDEVYRETVESIVPIIFQRTKATCFAYGQTGKWLRSGKTYTMQPLPLKASQDILRLMHHTYRNQGFQLFVSFFEIYGGKLFDLLNDRRKLCMREDGKQQVCIVGLQEYRVSNVEIIKEFIDKGNSTRSTGTTGANEESSRSHAILQLAIKRSVDGSESKPARVVGKLSFIDLAGSERGADTTDNDKQTRIEGAEINKSLLALKECIRALDNDQGHIPFRGSKLTEVLRDSFVGNSRTVMISCISPNSGSCEHTLNTLRYADRVKSLSKGNNSKKDSLSSTLNLRDSTASPLSSVLPTISTFEGNVTDVPNTTNRFGWPKQNEREIYLPFNVDRVPSGRDDSHLNSSLNADSSNVQRGGRGGTTGEDPDFLEESYEQERPSWKNDGKLETYKLTASEDEMMKAGAQTTWMDLPKFDANNSHLDDDLNILLKEEEDLVTAHHGQVEEMIDIVREEMKLLVEADQSGNQLDDYVSKLNTILSQKAAGILQLQTRLANFQRRLNEHNLLDVNYIIRYRQNSMFCRAVDIMIPSSFCGFCLGKWRFLSALRQCNLFDKANTTIGMLRSLVKELCVEHMVQFKMHHIDKKESASDDVSHEINDRVFFILTQVVVKGSVTDIIKIAMITIHSVIVDVHPLHAKLKVGRTWGSLESFQPEVTGGGVLEESISRNFMGFLLDYAQWQFPLRRPMVRVCGELLGGGLFSLLESDLLESAIGGNNFGPLIGDGMKHLAATEVQTLLWPENSHL</sequence>
<evidence type="ECO:0000256" key="5">
    <source>
        <dbReference type="ARBA" id="ARBA00061030"/>
    </source>
</evidence>
<feature type="compositionally biased region" description="Polar residues" evidence="7">
    <location>
        <begin position="626"/>
        <end position="639"/>
    </location>
</feature>
<dbReference type="InterPro" id="IPR036961">
    <property type="entry name" value="Kinesin_motor_dom_sf"/>
</dbReference>
<feature type="compositionally biased region" description="Acidic residues" evidence="7">
    <location>
        <begin position="714"/>
        <end position="723"/>
    </location>
</feature>
<reference evidence="9 10" key="1">
    <citation type="submission" date="2020-04" db="EMBL/GenBank/DDBJ databases">
        <title>Plant Genome Project.</title>
        <authorList>
            <person name="Zhang R.-G."/>
        </authorList>
    </citation>
    <scope>NUCLEOTIDE SEQUENCE [LARGE SCALE GENOMIC DNA]</scope>
    <source>
        <strain evidence="9">YNK0</strain>
        <tissue evidence="9">Leaf</tissue>
    </source>
</reference>
<comment type="caution">
    <text evidence="9">The sequence shown here is derived from an EMBL/GenBank/DDBJ whole genome shotgun (WGS) entry which is preliminary data.</text>
</comment>
<evidence type="ECO:0000256" key="4">
    <source>
        <dbReference type="ARBA" id="ARBA00023175"/>
    </source>
</evidence>
<dbReference type="Gene3D" id="3.40.850.10">
    <property type="entry name" value="Kinesin motor domain"/>
    <property type="match status" value="1"/>
</dbReference>
<dbReference type="InterPro" id="IPR027640">
    <property type="entry name" value="Kinesin-like_fam"/>
</dbReference>
<feature type="region of interest" description="Disordered" evidence="7">
    <location>
        <begin position="616"/>
        <end position="639"/>
    </location>
</feature>
<dbReference type="GO" id="GO:0005524">
    <property type="term" value="F:ATP binding"/>
    <property type="evidence" value="ECO:0007669"/>
    <property type="project" value="UniProtKB-KW"/>
</dbReference>
<dbReference type="PROSITE" id="PS00411">
    <property type="entry name" value="KINESIN_MOTOR_1"/>
    <property type="match status" value="1"/>
</dbReference>